<gene>
    <name evidence="1" type="ORF">OIU79_007176</name>
</gene>
<proteinExistence type="predicted"/>
<comment type="caution">
    <text evidence="1">The sequence shown here is derived from an EMBL/GenBank/DDBJ whole genome shotgun (WGS) entry which is preliminary data.</text>
</comment>
<protein>
    <submittedName>
        <fullName evidence="1">Uncharacterized protein</fullName>
    </submittedName>
</protein>
<accession>A0A9Q0TX76</accession>
<evidence type="ECO:0000313" key="2">
    <source>
        <dbReference type="Proteomes" id="UP001151532"/>
    </source>
</evidence>
<evidence type="ECO:0000313" key="1">
    <source>
        <dbReference type="EMBL" id="KAJ6719462.1"/>
    </source>
</evidence>
<reference evidence="1" key="2">
    <citation type="journal article" date="2023" name="Int. J. Mol. Sci.">
        <title>De Novo Assembly and Annotation of 11 Diverse Shrub Willow (Salix) Genomes Reveals Novel Gene Organization in Sex-Linked Regions.</title>
        <authorList>
            <person name="Hyden B."/>
            <person name="Feng K."/>
            <person name="Yates T.B."/>
            <person name="Jawdy S."/>
            <person name="Cereghino C."/>
            <person name="Smart L.B."/>
            <person name="Muchero W."/>
        </authorList>
    </citation>
    <scope>NUCLEOTIDE SEQUENCE</scope>
    <source>
        <tissue evidence="1">Shoot tip</tissue>
    </source>
</reference>
<dbReference type="EMBL" id="JAPFFK010000014">
    <property type="protein sequence ID" value="KAJ6719462.1"/>
    <property type="molecule type" value="Genomic_DNA"/>
</dbReference>
<reference evidence="1" key="1">
    <citation type="submission" date="2022-11" db="EMBL/GenBank/DDBJ databases">
        <authorList>
            <person name="Hyden B.L."/>
            <person name="Feng K."/>
            <person name="Yates T."/>
            <person name="Jawdy S."/>
            <person name="Smart L.B."/>
            <person name="Muchero W."/>
        </authorList>
    </citation>
    <scope>NUCLEOTIDE SEQUENCE</scope>
    <source>
        <tissue evidence="1">Shoot tip</tissue>
    </source>
</reference>
<dbReference type="Proteomes" id="UP001151532">
    <property type="component" value="Chromosome 10"/>
</dbReference>
<keyword evidence="2" id="KW-1185">Reference proteome</keyword>
<name>A0A9Q0TX76_SALPP</name>
<dbReference type="AlphaFoldDB" id="A0A9Q0TX76"/>
<organism evidence="1 2">
    <name type="scientific">Salix purpurea</name>
    <name type="common">Purple osier willow</name>
    <dbReference type="NCBI Taxonomy" id="77065"/>
    <lineage>
        <taxon>Eukaryota</taxon>
        <taxon>Viridiplantae</taxon>
        <taxon>Streptophyta</taxon>
        <taxon>Embryophyta</taxon>
        <taxon>Tracheophyta</taxon>
        <taxon>Spermatophyta</taxon>
        <taxon>Magnoliopsida</taxon>
        <taxon>eudicotyledons</taxon>
        <taxon>Gunneridae</taxon>
        <taxon>Pentapetalae</taxon>
        <taxon>rosids</taxon>
        <taxon>fabids</taxon>
        <taxon>Malpighiales</taxon>
        <taxon>Salicaceae</taxon>
        <taxon>Saliceae</taxon>
        <taxon>Salix</taxon>
    </lineage>
</organism>
<sequence length="26" mass="2824">MSSDNTCQGTCSKEIRRLILHACIGS</sequence>